<gene>
    <name evidence="2" type="ORF">SAMN05421642_107135</name>
</gene>
<keyword evidence="1" id="KW-0812">Transmembrane</keyword>
<keyword evidence="1" id="KW-1133">Transmembrane helix</keyword>
<keyword evidence="3" id="KW-1185">Reference proteome</keyword>
<dbReference type="Proteomes" id="UP000198327">
    <property type="component" value="Unassembled WGS sequence"/>
</dbReference>
<reference evidence="3" key="1">
    <citation type="submission" date="2017-06" db="EMBL/GenBank/DDBJ databases">
        <authorList>
            <person name="Varghese N."/>
            <person name="Submissions S."/>
        </authorList>
    </citation>
    <scope>NUCLEOTIDE SEQUENCE [LARGE SCALE GENOMIC DNA]</scope>
    <source>
        <strain evidence="3">JCM 23211</strain>
    </source>
</reference>
<feature type="transmembrane region" description="Helical" evidence="1">
    <location>
        <begin position="112"/>
        <end position="137"/>
    </location>
</feature>
<organism evidence="2 3">
    <name type="scientific">Rhodococcoides kyotonense</name>
    <dbReference type="NCBI Taxonomy" id="398843"/>
    <lineage>
        <taxon>Bacteria</taxon>
        <taxon>Bacillati</taxon>
        <taxon>Actinomycetota</taxon>
        <taxon>Actinomycetes</taxon>
        <taxon>Mycobacteriales</taxon>
        <taxon>Nocardiaceae</taxon>
        <taxon>Rhodococcoides</taxon>
    </lineage>
</organism>
<protein>
    <submittedName>
        <fullName evidence="2">Uncharacterized protein</fullName>
    </submittedName>
</protein>
<dbReference type="EMBL" id="FZOW01000007">
    <property type="protein sequence ID" value="SNS94901.1"/>
    <property type="molecule type" value="Genomic_DNA"/>
</dbReference>
<feature type="transmembrane region" description="Helical" evidence="1">
    <location>
        <begin position="81"/>
        <end position="100"/>
    </location>
</feature>
<evidence type="ECO:0000313" key="3">
    <source>
        <dbReference type="Proteomes" id="UP000198327"/>
    </source>
</evidence>
<dbReference type="AlphaFoldDB" id="A0A239IMY4"/>
<evidence type="ECO:0000256" key="1">
    <source>
        <dbReference type="SAM" id="Phobius"/>
    </source>
</evidence>
<accession>A0A239IMY4</accession>
<evidence type="ECO:0000313" key="2">
    <source>
        <dbReference type="EMBL" id="SNS94901.1"/>
    </source>
</evidence>
<name>A0A239IMY4_9NOCA</name>
<sequence>MSDYECSCAPRTVSTSPFCSQCGGRAESAVPNDPPPHGDVTANDGVAAGGSISVGGDLTIGRHFDNIVETEIVRTRVRRPFFADSWVTTLSAVCTVLAFALTRFDPVSRLPIVVLTMLALCILFLAIFGVSVWFRFLMPADVPIPSRIAPGILWERTPGRGIEASSAYAICPRCARGLRSSTMTVIRMPNDAAEAPGAFMWVCRKYSNHRLLFDGALIPEVQ</sequence>
<keyword evidence="1" id="KW-0472">Membrane</keyword>
<proteinExistence type="predicted"/>